<dbReference type="Gene3D" id="2.60.40.10">
    <property type="entry name" value="Immunoglobulins"/>
    <property type="match status" value="2"/>
</dbReference>
<dbReference type="eggNOG" id="ENOG503215J">
    <property type="taxonomic scope" value="Bacteria"/>
</dbReference>
<dbReference type="GO" id="GO:0005975">
    <property type="term" value="P:carbohydrate metabolic process"/>
    <property type="evidence" value="ECO:0007669"/>
    <property type="project" value="UniProtKB-ARBA"/>
</dbReference>
<comment type="subcellular location">
    <subcellularLocation>
        <location evidence="1">Secreted</location>
    </subcellularLocation>
</comment>
<keyword evidence="7" id="KW-1185">Reference proteome</keyword>
<dbReference type="RefSeq" id="WP_030432386.1">
    <property type="nucleotide sequence ID" value="NZ_JOEF01000026.1"/>
</dbReference>
<dbReference type="GO" id="GO:0005576">
    <property type="term" value="C:extracellular region"/>
    <property type="evidence" value="ECO:0007669"/>
    <property type="project" value="UniProtKB-SubCell"/>
</dbReference>
<organism evidence="6 7">
    <name type="scientific">Allokutzneria albata</name>
    <name type="common">Kibdelosporangium albatum</name>
    <dbReference type="NCBI Taxonomy" id="211114"/>
    <lineage>
        <taxon>Bacteria</taxon>
        <taxon>Bacillati</taxon>
        <taxon>Actinomycetota</taxon>
        <taxon>Actinomycetes</taxon>
        <taxon>Pseudonocardiales</taxon>
        <taxon>Pseudonocardiaceae</taxon>
        <taxon>Allokutzneria</taxon>
    </lineage>
</organism>
<evidence type="ECO:0000313" key="7">
    <source>
        <dbReference type="Proteomes" id="UP000183376"/>
    </source>
</evidence>
<evidence type="ECO:0000259" key="4">
    <source>
        <dbReference type="Pfam" id="PF01345"/>
    </source>
</evidence>
<evidence type="ECO:0000256" key="1">
    <source>
        <dbReference type="ARBA" id="ARBA00004613"/>
    </source>
</evidence>
<keyword evidence="3" id="KW-0732">Signal</keyword>
<evidence type="ECO:0000313" key="6">
    <source>
        <dbReference type="EMBL" id="SDM34856.1"/>
    </source>
</evidence>
<proteinExistence type="predicted"/>
<feature type="domain" description="DUF11" evidence="4">
    <location>
        <begin position="24"/>
        <end position="145"/>
    </location>
</feature>
<dbReference type="InterPro" id="IPR013783">
    <property type="entry name" value="Ig-like_fold"/>
</dbReference>
<gene>
    <name evidence="6" type="ORF">SAMN04489726_1178</name>
</gene>
<accession>A0A1G9SH85</accession>
<protein>
    <recommendedName>
        <fullName evidence="8">SD-repeat containing protein B domain-containing protein</fullName>
    </recommendedName>
</protein>
<dbReference type="InterPro" id="IPR033764">
    <property type="entry name" value="Sdr_B"/>
</dbReference>
<dbReference type="OrthoDB" id="3696308at2"/>
<evidence type="ECO:0000256" key="3">
    <source>
        <dbReference type="ARBA" id="ARBA00022729"/>
    </source>
</evidence>
<dbReference type="InterPro" id="IPR001434">
    <property type="entry name" value="OmcB-like_DUF11"/>
</dbReference>
<evidence type="ECO:0000259" key="5">
    <source>
        <dbReference type="Pfam" id="PF17210"/>
    </source>
</evidence>
<dbReference type="Proteomes" id="UP000183376">
    <property type="component" value="Chromosome I"/>
</dbReference>
<dbReference type="AlphaFoldDB" id="A0A1G9SH85"/>
<evidence type="ECO:0000256" key="2">
    <source>
        <dbReference type="ARBA" id="ARBA00022525"/>
    </source>
</evidence>
<sequence>MMITSVALTTALAGTATARGADADVTIEVSAARNILPPGGWTSVEANVRNLGTVAADNVRFTFALPQYLQVISTETSSEWNCESQGATATCQHIGPLRPGATPFHFRFTAGVSYDAPIGSSVIATASVTTSSAESVTGNNRSEKSIRFVGKGVVKGQIWHDLNANGVRDPGEPTINSIGVSFRSVDDEDLEGFSNSVDGTYWEDLAAKRFQAEVHLSKSSWRFTTPDVGSDTTDSDIVPTTEDAWYRYGKSEIFTVEAGVNRVLDVGVVAVPKP</sequence>
<feature type="domain" description="SD-repeat containing protein B" evidence="5">
    <location>
        <begin position="158"/>
        <end position="242"/>
    </location>
</feature>
<dbReference type="Pfam" id="PF01345">
    <property type="entry name" value="DUF11"/>
    <property type="match status" value="1"/>
</dbReference>
<reference evidence="6 7" key="1">
    <citation type="submission" date="2016-10" db="EMBL/GenBank/DDBJ databases">
        <authorList>
            <person name="de Groot N.N."/>
        </authorList>
    </citation>
    <scope>NUCLEOTIDE SEQUENCE [LARGE SCALE GENOMIC DNA]</scope>
    <source>
        <strain evidence="6 7">DSM 44149</strain>
    </source>
</reference>
<dbReference type="SUPFAM" id="SSF117074">
    <property type="entry name" value="Hypothetical protein PA1324"/>
    <property type="match status" value="1"/>
</dbReference>
<evidence type="ECO:0008006" key="8">
    <source>
        <dbReference type="Google" id="ProtNLM"/>
    </source>
</evidence>
<keyword evidence="2" id="KW-0964">Secreted</keyword>
<dbReference type="Pfam" id="PF17210">
    <property type="entry name" value="SdrD_B"/>
    <property type="match status" value="1"/>
</dbReference>
<dbReference type="EMBL" id="LT629701">
    <property type="protein sequence ID" value="SDM34856.1"/>
    <property type="molecule type" value="Genomic_DNA"/>
</dbReference>
<name>A0A1G9SH85_ALLAB</name>
<dbReference type="STRING" id="211114.SAMN04489726_1178"/>